<dbReference type="Proteomes" id="UP001054837">
    <property type="component" value="Unassembled WGS sequence"/>
</dbReference>
<evidence type="ECO:0000313" key="1">
    <source>
        <dbReference type="EMBL" id="GIY53877.1"/>
    </source>
</evidence>
<gene>
    <name evidence="1" type="ORF">CDAR_86971</name>
</gene>
<evidence type="ECO:0000313" key="2">
    <source>
        <dbReference type="Proteomes" id="UP001054837"/>
    </source>
</evidence>
<dbReference type="AlphaFoldDB" id="A0AAV4U7R8"/>
<name>A0AAV4U7R8_9ARAC</name>
<organism evidence="1 2">
    <name type="scientific">Caerostris darwini</name>
    <dbReference type="NCBI Taxonomy" id="1538125"/>
    <lineage>
        <taxon>Eukaryota</taxon>
        <taxon>Metazoa</taxon>
        <taxon>Ecdysozoa</taxon>
        <taxon>Arthropoda</taxon>
        <taxon>Chelicerata</taxon>
        <taxon>Arachnida</taxon>
        <taxon>Araneae</taxon>
        <taxon>Araneomorphae</taxon>
        <taxon>Entelegynae</taxon>
        <taxon>Araneoidea</taxon>
        <taxon>Araneidae</taxon>
        <taxon>Caerostris</taxon>
    </lineage>
</organism>
<protein>
    <submittedName>
        <fullName evidence="1">Uncharacterized protein</fullName>
    </submittedName>
</protein>
<sequence>MKSGNLYVHDVANLLKKLIYWIYLRHATLGSRLSVYHHPISGLYPTLRCCIMGHFRRVAIRLQDSGQFYDLLVVSPGSEKQAYANHLHRNSNAAYCARGLDLDQLQKLRRKNYLLCKF</sequence>
<reference evidence="1 2" key="1">
    <citation type="submission" date="2021-06" db="EMBL/GenBank/DDBJ databases">
        <title>Caerostris darwini draft genome.</title>
        <authorList>
            <person name="Kono N."/>
            <person name="Arakawa K."/>
        </authorList>
    </citation>
    <scope>NUCLEOTIDE SEQUENCE [LARGE SCALE GENOMIC DNA]</scope>
</reference>
<dbReference type="EMBL" id="BPLQ01010834">
    <property type="protein sequence ID" value="GIY53877.1"/>
    <property type="molecule type" value="Genomic_DNA"/>
</dbReference>
<proteinExistence type="predicted"/>
<keyword evidence="2" id="KW-1185">Reference proteome</keyword>
<comment type="caution">
    <text evidence="1">The sequence shown here is derived from an EMBL/GenBank/DDBJ whole genome shotgun (WGS) entry which is preliminary data.</text>
</comment>
<accession>A0AAV4U7R8</accession>